<name>A0A8H7DCN0_9AGAR</name>
<dbReference type="SUPFAM" id="SSF48264">
    <property type="entry name" value="Cytochrome P450"/>
    <property type="match status" value="1"/>
</dbReference>
<organism evidence="6 7">
    <name type="scientific">Mycena venus</name>
    <dbReference type="NCBI Taxonomy" id="2733690"/>
    <lineage>
        <taxon>Eukaryota</taxon>
        <taxon>Fungi</taxon>
        <taxon>Dikarya</taxon>
        <taxon>Basidiomycota</taxon>
        <taxon>Agaricomycotina</taxon>
        <taxon>Agaricomycetes</taxon>
        <taxon>Agaricomycetidae</taxon>
        <taxon>Agaricales</taxon>
        <taxon>Marasmiineae</taxon>
        <taxon>Mycenaceae</taxon>
        <taxon>Mycena</taxon>
    </lineage>
</organism>
<comment type="caution">
    <text evidence="6">The sequence shown here is derived from an EMBL/GenBank/DDBJ whole genome shotgun (WGS) entry which is preliminary data.</text>
</comment>
<feature type="chain" id="PRO_5034576243" evidence="5">
    <location>
        <begin position="18"/>
        <end position="182"/>
    </location>
</feature>
<reference evidence="6" key="1">
    <citation type="submission" date="2020-05" db="EMBL/GenBank/DDBJ databases">
        <title>Mycena genomes resolve the evolution of fungal bioluminescence.</title>
        <authorList>
            <person name="Tsai I.J."/>
        </authorList>
    </citation>
    <scope>NUCLEOTIDE SEQUENCE</scope>
    <source>
        <strain evidence="6">CCC161011</strain>
    </source>
</reference>
<gene>
    <name evidence="6" type="ORF">MVEN_00280300</name>
</gene>
<keyword evidence="5" id="KW-0732">Signal</keyword>
<accession>A0A8H7DCN0</accession>
<dbReference type="PANTHER" id="PTHR24296">
    <property type="entry name" value="CYTOCHROME P450"/>
    <property type="match status" value="1"/>
</dbReference>
<dbReference type="Pfam" id="PF00067">
    <property type="entry name" value="p450"/>
    <property type="match status" value="1"/>
</dbReference>
<comment type="similarity">
    <text evidence="1">Belongs to the cytochrome P450 family.</text>
</comment>
<proteinExistence type="inferred from homology"/>
<protein>
    <submittedName>
        <fullName evidence="6">Cytochrome P450</fullName>
    </submittedName>
</protein>
<evidence type="ECO:0000313" key="6">
    <source>
        <dbReference type="EMBL" id="KAF7369505.1"/>
    </source>
</evidence>
<evidence type="ECO:0000313" key="7">
    <source>
        <dbReference type="Proteomes" id="UP000620124"/>
    </source>
</evidence>
<evidence type="ECO:0000256" key="5">
    <source>
        <dbReference type="SAM" id="SignalP"/>
    </source>
</evidence>
<keyword evidence="2" id="KW-0479">Metal-binding</keyword>
<evidence type="ECO:0000256" key="3">
    <source>
        <dbReference type="ARBA" id="ARBA00023002"/>
    </source>
</evidence>
<dbReference type="InterPro" id="IPR036396">
    <property type="entry name" value="Cyt_P450_sf"/>
</dbReference>
<sequence>MLLLLLLSSHPTELIVCRQNPNFCEREYRMGETGEGFWELTRNPKFQDMLRAEIHSNLVMAGPGNLPYDRMPLLNAFIKETLRIYPAEPFTERMAVQDTVVPLSTGQKIVKIPLMKGEIAMVGIASQWFCRLESRWGEDAHEFRPSRWIDGIVSKGEAIGPYANLSVVFQPDSYEVLMSFAA</sequence>
<dbReference type="OrthoDB" id="3203564at2759"/>
<dbReference type="GO" id="GO:0020037">
    <property type="term" value="F:heme binding"/>
    <property type="evidence" value="ECO:0007669"/>
    <property type="project" value="InterPro"/>
</dbReference>
<dbReference type="InterPro" id="IPR001128">
    <property type="entry name" value="Cyt_P450"/>
</dbReference>
<keyword evidence="7" id="KW-1185">Reference proteome</keyword>
<keyword evidence="4" id="KW-0408">Iron</keyword>
<evidence type="ECO:0000256" key="4">
    <source>
        <dbReference type="ARBA" id="ARBA00023004"/>
    </source>
</evidence>
<keyword evidence="3" id="KW-0560">Oxidoreductase</keyword>
<dbReference type="AlphaFoldDB" id="A0A8H7DCN0"/>
<evidence type="ECO:0000256" key="1">
    <source>
        <dbReference type="ARBA" id="ARBA00010617"/>
    </source>
</evidence>
<dbReference type="GO" id="GO:0005506">
    <property type="term" value="F:iron ion binding"/>
    <property type="evidence" value="ECO:0007669"/>
    <property type="project" value="InterPro"/>
</dbReference>
<dbReference type="Gene3D" id="1.10.630.10">
    <property type="entry name" value="Cytochrome P450"/>
    <property type="match status" value="1"/>
</dbReference>
<evidence type="ECO:0000256" key="2">
    <source>
        <dbReference type="ARBA" id="ARBA00022723"/>
    </source>
</evidence>
<dbReference type="GO" id="GO:0004497">
    <property type="term" value="F:monooxygenase activity"/>
    <property type="evidence" value="ECO:0007669"/>
    <property type="project" value="InterPro"/>
</dbReference>
<dbReference type="EMBL" id="JACAZI010000002">
    <property type="protein sequence ID" value="KAF7369505.1"/>
    <property type="molecule type" value="Genomic_DNA"/>
</dbReference>
<dbReference type="GO" id="GO:0016705">
    <property type="term" value="F:oxidoreductase activity, acting on paired donors, with incorporation or reduction of molecular oxygen"/>
    <property type="evidence" value="ECO:0007669"/>
    <property type="project" value="InterPro"/>
</dbReference>
<dbReference type="Proteomes" id="UP000620124">
    <property type="component" value="Unassembled WGS sequence"/>
</dbReference>
<feature type="signal peptide" evidence="5">
    <location>
        <begin position="1"/>
        <end position="17"/>
    </location>
</feature>